<dbReference type="Gene3D" id="3.30.420.310">
    <property type="entry name" value="2-keto-3-deoxy-galactonokinase, C-terminal domain"/>
    <property type="match status" value="1"/>
</dbReference>
<dbReference type="Pfam" id="PF05035">
    <property type="entry name" value="DGOK"/>
    <property type="match status" value="1"/>
</dbReference>
<dbReference type="EMBL" id="JAJNDC010000001">
    <property type="protein sequence ID" value="MCW9711874.1"/>
    <property type="molecule type" value="Genomic_DNA"/>
</dbReference>
<accession>A0ABT3PVJ6</accession>
<evidence type="ECO:0000313" key="2">
    <source>
        <dbReference type="Proteomes" id="UP001207337"/>
    </source>
</evidence>
<dbReference type="InterPro" id="IPR042257">
    <property type="entry name" value="DGOK_C"/>
</dbReference>
<sequence length="346" mass="38910">MAQSGLAARRWIHKRMVTSSLNLTTPHTDSYFLGCDWGTSSFRLKLLEWDSGKTLVEISNAAGIKELYKQWSEYRGTLSRIDFYRSFLNDQISELSKQTEKDLASLPLVLSGMGSSSIGMKELSYTQLPISLSKPKLNVEFIKKTRQFSYDIYLISGVCSSKDVMRGEETQLLGIASKLNIETGCFLLTGTHSKHVFVKENFITAFKTYMTGELFDLISSKSILSNSVEKGEVLNPEQSFKKGIKLAQEENLLHSLFTIRANDLLNSSEPTDNYDFLSGLLIGTELNELCISQTENIVLWGDSQLTLYYKTALDVLGLDYIIPELNPQEDITSAGQRIILNQMIND</sequence>
<evidence type="ECO:0000313" key="1">
    <source>
        <dbReference type="EMBL" id="MCW9711874.1"/>
    </source>
</evidence>
<protein>
    <submittedName>
        <fullName evidence="1">2-dehydro-3-deoxygalactonokinase</fullName>
    </submittedName>
</protein>
<gene>
    <name evidence="1" type="ORF">LQ318_03060</name>
</gene>
<dbReference type="CDD" id="cd24012">
    <property type="entry name" value="ASKHA_NBD_KDGal-kinase"/>
    <property type="match status" value="1"/>
</dbReference>
<comment type="caution">
    <text evidence="1">The sequence shown here is derived from an EMBL/GenBank/DDBJ whole genome shotgun (WGS) entry which is preliminary data.</text>
</comment>
<reference evidence="1 2" key="1">
    <citation type="submission" date="2021-11" db="EMBL/GenBank/DDBJ databases">
        <title>Aliifidinibius sp. nov., a new bacterium isolated from saline soil.</title>
        <authorList>
            <person name="Galisteo C."/>
            <person name="De La Haba R."/>
            <person name="Sanchez-Porro C."/>
            <person name="Ventosa A."/>
        </authorList>
    </citation>
    <scope>NUCLEOTIDE SEQUENCE [LARGE SCALE GENOMIC DNA]</scope>
    <source>
        <strain evidence="1 2">KACC 190600</strain>
    </source>
</reference>
<dbReference type="RefSeq" id="WP_265787419.1">
    <property type="nucleotide sequence ID" value="NZ_BAABRS010000001.1"/>
</dbReference>
<dbReference type="Gene3D" id="3.30.420.300">
    <property type="entry name" value="2-keto-3-deoxy-galactonokinase, substrate binding domain"/>
    <property type="match status" value="1"/>
</dbReference>
<keyword evidence="2" id="KW-1185">Reference proteome</keyword>
<name>A0ABT3PVJ6_9BACT</name>
<dbReference type="InterPro" id="IPR007729">
    <property type="entry name" value="DGOK"/>
</dbReference>
<proteinExistence type="predicted"/>
<organism evidence="1 2">
    <name type="scientific">Fodinibius salicampi</name>
    <dbReference type="NCBI Taxonomy" id="1920655"/>
    <lineage>
        <taxon>Bacteria</taxon>
        <taxon>Pseudomonadati</taxon>
        <taxon>Balneolota</taxon>
        <taxon>Balneolia</taxon>
        <taxon>Balneolales</taxon>
        <taxon>Balneolaceae</taxon>
        <taxon>Fodinibius</taxon>
    </lineage>
</organism>
<dbReference type="InterPro" id="IPR042258">
    <property type="entry name" value="DGOK_N"/>
</dbReference>
<dbReference type="Proteomes" id="UP001207337">
    <property type="component" value="Unassembled WGS sequence"/>
</dbReference>